<evidence type="ECO:0000256" key="2">
    <source>
        <dbReference type="ARBA" id="ARBA00022801"/>
    </source>
</evidence>
<dbReference type="PANTHER" id="PTHR43037">
    <property type="entry name" value="UNNAMED PRODUCT-RELATED"/>
    <property type="match status" value="1"/>
</dbReference>
<dbReference type="NCBIfam" id="TIGR01840">
    <property type="entry name" value="esterase_phb"/>
    <property type="match status" value="1"/>
</dbReference>
<protein>
    <submittedName>
        <fullName evidence="5">Esterase, PHB depolymerase family</fullName>
    </submittedName>
</protein>
<sequence>MPSGLRRYEFGEQLARILGESRRDLRFRVTMMVSGGVVEAGPRGRGSPVATPDYGAKLLIGAMAAPQQVHTVEAIRCYQALRPVASREASAPGIMVGPRAPDTTRAATTSLSRAIPLARLGFGECLTRLLELASREATREILANELFGVWIHRGCPVAGLQMGIWSRGRRGIVTQQFELPEGERIPPWLDPDRGGIADPGLFHTVFLPVGKLIEIGMLTTSREERGNSMLNSGLNIAKLAELLDLVRQGRYRHDWEKLLSALARVQAWTNRVGAQDSRLVEVTEFGSNPGDLRMFTYVPRELPPGAPLVVALHGCTQTAGAYDEGAGWSRLADRLGFSVLLPQQHWSNNPLRCFNWFREEDTTRDSGEPLSIRQMVDRMVIDHDLDGRAVYVTGLSSGAAMTSVMLATYPDVFAGGAIVAGAPYHAADGLQEAFETMFSGRRLAEREWGDRVRAASSHRGPWPRVSVWHGDADSAVTPVNAEEIIKQWVDVHGLSTTPAMEDEIDGYPRRVWRDHGGETLVEAYTITGMSHGLPLDIDGEGDSLGTAAPFFNDVGISSTQRIAEFWGLPEIARRAKARPAPRLEAERQEITDERFEPRPGETVFERPDDQTFQVIPMAAASEEGDAAGDGRETDGSANDEQGHGRGYAGDDAAPFGVDVRGIIGKSLGLAGGILKGVSGGLDSGGPKSGNGDLFGIGVQGIIDKSLDMAGALAESRGAPPRTDKAEESEWRGEGWELIRDAGSAGPGESPDEFHDPILFGEASSGNGPNRGDRVRSISRRMSLGPHPTLSYVRRLHLDAAVNNYTKARFSVLVDDLPVDEVSATGMKHAETEWTQRAGIDLAPFADRTVTLTFEVSANSNVHNEVSAKAWVDRIHVRDMVTVREA</sequence>
<dbReference type="EMBL" id="CAADFR010000039">
    <property type="protein sequence ID" value="VFK39466.1"/>
    <property type="molecule type" value="Genomic_DNA"/>
</dbReference>
<proteinExistence type="predicted"/>
<feature type="region of interest" description="Disordered" evidence="3">
    <location>
        <begin position="622"/>
        <end position="651"/>
    </location>
</feature>
<keyword evidence="2" id="KW-0378">Hydrolase</keyword>
<dbReference type="PANTHER" id="PTHR43037:SF1">
    <property type="entry name" value="BLL1128 PROTEIN"/>
    <property type="match status" value="1"/>
</dbReference>
<feature type="compositionally biased region" description="Basic and acidic residues" evidence="3">
    <location>
        <begin position="581"/>
        <end position="604"/>
    </location>
</feature>
<feature type="region of interest" description="Disordered" evidence="3">
    <location>
        <begin position="713"/>
        <end position="732"/>
    </location>
</feature>
<accession>A0A450YQ92</accession>
<dbReference type="Gene3D" id="3.40.50.1820">
    <property type="entry name" value="alpha/beta hydrolase"/>
    <property type="match status" value="1"/>
</dbReference>
<evidence type="ECO:0000313" key="5">
    <source>
        <dbReference type="EMBL" id="VFK43693.1"/>
    </source>
</evidence>
<evidence type="ECO:0000256" key="1">
    <source>
        <dbReference type="ARBA" id="ARBA00022729"/>
    </source>
</evidence>
<gene>
    <name evidence="5" type="ORF">BECKSD772E_GA0070983_102821</name>
    <name evidence="4" type="ORF">BECKSD772F_GA0070984_103917</name>
</gene>
<dbReference type="EMBL" id="CAADFU010000028">
    <property type="protein sequence ID" value="VFK43693.1"/>
    <property type="molecule type" value="Genomic_DNA"/>
</dbReference>
<dbReference type="GO" id="GO:0005576">
    <property type="term" value="C:extracellular region"/>
    <property type="evidence" value="ECO:0007669"/>
    <property type="project" value="InterPro"/>
</dbReference>
<dbReference type="SUPFAM" id="SSF53474">
    <property type="entry name" value="alpha/beta-Hydrolases"/>
    <property type="match status" value="2"/>
</dbReference>
<organism evidence="5">
    <name type="scientific">Candidatus Kentrum sp. SD</name>
    <dbReference type="NCBI Taxonomy" id="2126332"/>
    <lineage>
        <taxon>Bacteria</taxon>
        <taxon>Pseudomonadati</taxon>
        <taxon>Pseudomonadota</taxon>
        <taxon>Gammaproteobacteria</taxon>
        <taxon>Candidatus Kentrum</taxon>
    </lineage>
</organism>
<keyword evidence="1" id="KW-0732">Signal</keyword>
<name>A0A450YQ92_9GAMM</name>
<dbReference type="AlphaFoldDB" id="A0A450YQ92"/>
<dbReference type="GO" id="GO:0016787">
    <property type="term" value="F:hydrolase activity"/>
    <property type="evidence" value="ECO:0007669"/>
    <property type="project" value="UniProtKB-KW"/>
</dbReference>
<feature type="compositionally biased region" description="Basic and acidic residues" evidence="3">
    <location>
        <begin position="721"/>
        <end position="732"/>
    </location>
</feature>
<dbReference type="InterPro" id="IPR010126">
    <property type="entry name" value="Esterase_phb"/>
</dbReference>
<evidence type="ECO:0000313" key="4">
    <source>
        <dbReference type="EMBL" id="VFK39466.1"/>
    </source>
</evidence>
<reference evidence="5" key="1">
    <citation type="submission" date="2019-02" db="EMBL/GenBank/DDBJ databases">
        <authorList>
            <person name="Gruber-Vodicka R. H."/>
            <person name="Seah K. B. B."/>
        </authorList>
    </citation>
    <scope>NUCLEOTIDE SEQUENCE</scope>
    <source>
        <strain evidence="5">BECK_S1320</strain>
        <strain evidence="4">BECK_S1321</strain>
    </source>
</reference>
<dbReference type="InterPro" id="IPR029058">
    <property type="entry name" value="AB_hydrolase_fold"/>
</dbReference>
<feature type="region of interest" description="Disordered" evidence="3">
    <location>
        <begin position="579"/>
        <end position="604"/>
    </location>
</feature>
<dbReference type="Pfam" id="PF10503">
    <property type="entry name" value="Esterase_PHB"/>
    <property type="match status" value="1"/>
</dbReference>
<dbReference type="InterPro" id="IPR050955">
    <property type="entry name" value="Plant_Biomass_Hydrol_Est"/>
</dbReference>
<evidence type="ECO:0000256" key="3">
    <source>
        <dbReference type="SAM" id="MobiDB-lite"/>
    </source>
</evidence>